<name>A0ABW5G7V6_9PSEU</name>
<comment type="caution">
    <text evidence="2">The sequence shown here is derived from an EMBL/GenBank/DDBJ whole genome shotgun (WGS) entry which is preliminary data.</text>
</comment>
<protein>
    <submittedName>
        <fullName evidence="2">Uncharacterized protein</fullName>
    </submittedName>
</protein>
<keyword evidence="3" id="KW-1185">Reference proteome</keyword>
<evidence type="ECO:0000256" key="1">
    <source>
        <dbReference type="SAM" id="Coils"/>
    </source>
</evidence>
<keyword evidence="1" id="KW-0175">Coiled coil</keyword>
<reference evidence="3" key="1">
    <citation type="journal article" date="2019" name="Int. J. Syst. Evol. Microbiol.">
        <title>The Global Catalogue of Microorganisms (GCM) 10K type strain sequencing project: providing services to taxonomists for standard genome sequencing and annotation.</title>
        <authorList>
            <consortium name="The Broad Institute Genomics Platform"/>
            <consortium name="The Broad Institute Genome Sequencing Center for Infectious Disease"/>
            <person name="Wu L."/>
            <person name="Ma J."/>
        </authorList>
    </citation>
    <scope>NUCLEOTIDE SEQUENCE [LARGE SCALE GENOMIC DNA]</scope>
    <source>
        <strain evidence="3">CGMCC 4.7645</strain>
    </source>
</reference>
<dbReference type="EMBL" id="JBHUKR010000021">
    <property type="protein sequence ID" value="MFD2420996.1"/>
    <property type="molecule type" value="Genomic_DNA"/>
</dbReference>
<feature type="coiled-coil region" evidence="1">
    <location>
        <begin position="122"/>
        <end position="177"/>
    </location>
</feature>
<evidence type="ECO:0000313" key="2">
    <source>
        <dbReference type="EMBL" id="MFD2420996.1"/>
    </source>
</evidence>
<accession>A0ABW5G7V6</accession>
<dbReference type="Proteomes" id="UP001597417">
    <property type="component" value="Unassembled WGS sequence"/>
</dbReference>
<organism evidence="2 3">
    <name type="scientific">Amycolatopsis pigmentata</name>
    <dbReference type="NCBI Taxonomy" id="450801"/>
    <lineage>
        <taxon>Bacteria</taxon>
        <taxon>Bacillati</taxon>
        <taxon>Actinomycetota</taxon>
        <taxon>Actinomycetes</taxon>
        <taxon>Pseudonocardiales</taxon>
        <taxon>Pseudonocardiaceae</taxon>
        <taxon>Amycolatopsis</taxon>
    </lineage>
</organism>
<gene>
    <name evidence="2" type="ORF">ACFSXZ_32180</name>
</gene>
<sequence>MRTLDEDDHYGFEFVSVDSAPKEPNDAVWKTEIRVVATGESVHTWVENSMETTSFTHRPAVGRPRVVDDLLALPGKHLLGTPVFTGVQPIKGNEVGRHVPKVFRVFDRPDVTIASSEVVRLKEEWSERLELEYAERNQVEQDFARTLDYADRLQHQVDRLQAKLDWLQRKMSEQGQAELFWSAPEGSMGSNLASEDVNCVSDAVIVAQENLGDYLSVPESAPQELDGIDAAAKAFAWGNTTWRGLRALAEYAKARRSGFNGNFWTWCENGGALVWSPSTKKLAMTESEPVLNNGKLRKRREFAVSTEVDPSGVILMTAHLKISEGGGDLAPRVYFHDDTGGKTGRVHVGFVGPHYLVPNTKS</sequence>
<dbReference type="RefSeq" id="WP_378269341.1">
    <property type="nucleotide sequence ID" value="NZ_JBHUKR010000021.1"/>
</dbReference>
<evidence type="ECO:0000313" key="3">
    <source>
        <dbReference type="Proteomes" id="UP001597417"/>
    </source>
</evidence>
<proteinExistence type="predicted"/>